<evidence type="ECO:0008006" key="5">
    <source>
        <dbReference type="Google" id="ProtNLM"/>
    </source>
</evidence>
<reference evidence="3 4" key="1">
    <citation type="submission" date="2019-10" db="EMBL/GenBank/DDBJ databases">
        <title>Rubrobacter sp nov SCSIO 52915 isolated from a deep-sea sediment in the South China Sea.</title>
        <authorList>
            <person name="Chen R.W."/>
        </authorList>
    </citation>
    <scope>NUCLEOTIDE SEQUENCE [LARGE SCALE GENOMIC DNA]</scope>
    <source>
        <strain evidence="3 4">SCSIO 52915</strain>
    </source>
</reference>
<dbReference type="EMBL" id="CP045121">
    <property type="protein sequence ID" value="QIN79881.1"/>
    <property type="molecule type" value="Genomic_DNA"/>
</dbReference>
<name>A0A6G8Q088_9ACTN</name>
<evidence type="ECO:0000256" key="1">
    <source>
        <dbReference type="SAM" id="Coils"/>
    </source>
</evidence>
<dbReference type="Proteomes" id="UP000502706">
    <property type="component" value="Chromosome"/>
</dbReference>
<evidence type="ECO:0000313" key="4">
    <source>
        <dbReference type="Proteomes" id="UP000502706"/>
    </source>
</evidence>
<feature type="compositionally biased region" description="Gly residues" evidence="2">
    <location>
        <begin position="12"/>
        <end position="22"/>
    </location>
</feature>
<gene>
    <name evidence="3" type="ORF">GBA65_16615</name>
</gene>
<evidence type="ECO:0000313" key="3">
    <source>
        <dbReference type="EMBL" id="QIN79881.1"/>
    </source>
</evidence>
<proteinExistence type="predicted"/>
<dbReference type="AlphaFoldDB" id="A0A6G8Q088"/>
<protein>
    <recommendedName>
        <fullName evidence="5">Poly(3-hydroxyalkanoate) polymerase subunit PhaE</fullName>
    </recommendedName>
</protein>
<organism evidence="3 4">
    <name type="scientific">Rubrobacter marinus</name>
    <dbReference type="NCBI Taxonomy" id="2653852"/>
    <lineage>
        <taxon>Bacteria</taxon>
        <taxon>Bacillati</taxon>
        <taxon>Actinomycetota</taxon>
        <taxon>Rubrobacteria</taxon>
        <taxon>Rubrobacterales</taxon>
        <taxon>Rubrobacteraceae</taxon>
        <taxon>Rubrobacter</taxon>
    </lineage>
</organism>
<feature type="region of interest" description="Disordered" evidence="2">
    <location>
        <begin position="1"/>
        <end position="27"/>
    </location>
</feature>
<dbReference type="KEGG" id="rmar:GBA65_16615"/>
<feature type="coiled-coil region" evidence="1">
    <location>
        <begin position="81"/>
        <end position="171"/>
    </location>
</feature>
<dbReference type="RefSeq" id="WP_166397556.1">
    <property type="nucleotide sequence ID" value="NZ_CP045121.1"/>
</dbReference>
<evidence type="ECO:0000256" key="2">
    <source>
        <dbReference type="SAM" id="MobiDB-lite"/>
    </source>
</evidence>
<keyword evidence="4" id="KW-1185">Reference proteome</keyword>
<accession>A0A6G8Q088</accession>
<sequence>MEALVPGDGARFPGGSGVGPEGSLGPLWDQMAQSMREETVSRGGLPEDPVEFFLRWYEKSSEEWAKKADELLAEGETVRSNARLQEGVARSYRELKRASEESLKQLQIPSRADVARVAKLVVGLENKLDRLEEAFGDFVYGGAEPATAESVRGLQERMDALEAKMDRILAALEKDEG</sequence>
<keyword evidence="1" id="KW-0175">Coiled coil</keyword>